<keyword evidence="1" id="KW-0479">Metal-binding</keyword>
<dbReference type="InterPro" id="IPR036864">
    <property type="entry name" value="Zn2-C6_fun-type_DNA-bd_sf"/>
</dbReference>
<proteinExistence type="predicted"/>
<dbReference type="PROSITE" id="PS50048">
    <property type="entry name" value="ZN2_CY6_FUNGAL_2"/>
    <property type="match status" value="1"/>
</dbReference>
<dbReference type="InterPro" id="IPR001138">
    <property type="entry name" value="Zn2Cys6_DnaBD"/>
</dbReference>
<evidence type="ECO:0000256" key="1">
    <source>
        <dbReference type="ARBA" id="ARBA00022723"/>
    </source>
</evidence>
<name>A0A8T9BVU7_9HELO</name>
<feature type="region of interest" description="Disordered" evidence="3">
    <location>
        <begin position="111"/>
        <end position="142"/>
    </location>
</feature>
<dbReference type="AlphaFoldDB" id="A0A8T9BVU7"/>
<feature type="domain" description="Zn(2)-C6 fungal-type" evidence="4">
    <location>
        <begin position="51"/>
        <end position="81"/>
    </location>
</feature>
<dbReference type="SMART" id="SM00906">
    <property type="entry name" value="Fungal_trans"/>
    <property type="match status" value="1"/>
</dbReference>
<organism evidence="5 6">
    <name type="scientific">Lachnellula suecica</name>
    <dbReference type="NCBI Taxonomy" id="602035"/>
    <lineage>
        <taxon>Eukaryota</taxon>
        <taxon>Fungi</taxon>
        <taxon>Dikarya</taxon>
        <taxon>Ascomycota</taxon>
        <taxon>Pezizomycotina</taxon>
        <taxon>Leotiomycetes</taxon>
        <taxon>Helotiales</taxon>
        <taxon>Lachnaceae</taxon>
        <taxon>Lachnellula</taxon>
    </lineage>
</organism>
<dbReference type="Pfam" id="PF04082">
    <property type="entry name" value="Fungal_trans"/>
    <property type="match status" value="1"/>
</dbReference>
<dbReference type="PANTHER" id="PTHR47431">
    <property type="entry name" value="ZN(II)2CYS6 TRANSCRIPTION FACTOR (EUROFUNG)-RELATED"/>
    <property type="match status" value="1"/>
</dbReference>
<dbReference type="EMBL" id="QGMK01001731">
    <property type="protein sequence ID" value="TVY65503.1"/>
    <property type="molecule type" value="Genomic_DNA"/>
</dbReference>
<dbReference type="InterPro" id="IPR007219">
    <property type="entry name" value="XnlR_reg_dom"/>
</dbReference>
<keyword evidence="6" id="KW-1185">Reference proteome</keyword>
<dbReference type="Pfam" id="PF00172">
    <property type="entry name" value="Zn_clus"/>
    <property type="match status" value="1"/>
</dbReference>
<evidence type="ECO:0000313" key="5">
    <source>
        <dbReference type="EMBL" id="TVY65503.1"/>
    </source>
</evidence>
<keyword evidence="2" id="KW-0539">Nucleus</keyword>
<reference evidence="5 6" key="1">
    <citation type="submission" date="2018-05" db="EMBL/GenBank/DDBJ databases">
        <title>Genome sequencing and assembly of the regulated plant pathogen Lachnellula willkommii and related sister species for the development of diagnostic species identification markers.</title>
        <authorList>
            <person name="Giroux E."/>
            <person name="Bilodeau G."/>
        </authorList>
    </citation>
    <scope>NUCLEOTIDE SEQUENCE [LARGE SCALE GENOMIC DNA]</scope>
    <source>
        <strain evidence="5 6">CBS 268.59</strain>
    </source>
</reference>
<dbReference type="SUPFAM" id="SSF57701">
    <property type="entry name" value="Zn2/Cys6 DNA-binding domain"/>
    <property type="match status" value="1"/>
</dbReference>
<protein>
    <recommendedName>
        <fullName evidence="4">Zn(2)-C6 fungal-type domain-containing protein</fullName>
    </recommendedName>
</protein>
<evidence type="ECO:0000259" key="4">
    <source>
        <dbReference type="PROSITE" id="PS50048"/>
    </source>
</evidence>
<dbReference type="GO" id="GO:0000981">
    <property type="term" value="F:DNA-binding transcription factor activity, RNA polymerase II-specific"/>
    <property type="evidence" value="ECO:0007669"/>
    <property type="project" value="InterPro"/>
</dbReference>
<dbReference type="PROSITE" id="PS00463">
    <property type="entry name" value="ZN2_CY6_FUNGAL_1"/>
    <property type="match status" value="1"/>
</dbReference>
<dbReference type="Gene3D" id="4.10.240.10">
    <property type="entry name" value="Zn(2)-C6 fungal-type DNA-binding domain"/>
    <property type="match status" value="1"/>
</dbReference>
<accession>A0A8T9BVU7</accession>
<sequence length="603" mass="67321">MDDSQFFLDPALWFDPSLPLTDFTPSPGLNASLISANILSTRKARIRASRACIACRSRHMKCDSVEPKCTRCQVDSRTCVYTKSRRGGSSRPLVPLTGLSMPKDRLANVSLGATDSPQAPDSIFSDDSPKENTHSEATSIDTRDRLGTDQLLESYYDFFHDAHPIALPRKKLISQLHTDPGSLDYLFPVLEYIGSLYTSTIDSDVFRNIAHEKLYSNNLPSTGFSVQALLLFSLAIHCSDEYKAAEGYLNQAIDIALSINMHQEAFSESNSDGDAILAESWRRTWWTLYGTDGLFAAISHYPMHRLRDTMGDVKLPCEDREYERGKIPQPRSLADYDNREFDDEDIVYSSFTYLIDSLRICSAVLTINMEERGPGERTLAAADAKFVNWTLYLPKCKQELVGKDQRVDETMFLAHIVMNCEKMLVHRPHSQLLYSDIETKSICTPPSSLRQTRALQKRIEMHTAKALEAIEASIMLFALPSPHIKHSPIVTCALALAVMAQVSSCNHVLKEGSEVYLASRDRIRLGLGALKAQVGTWGMAKRSVREVASVARELLSIPTVANVVETLNVVSYEEMLSDEALVLVDSGEGNGHDLQYERFTATD</sequence>
<dbReference type="SMART" id="SM00066">
    <property type="entry name" value="GAL4"/>
    <property type="match status" value="1"/>
</dbReference>
<evidence type="ECO:0000313" key="6">
    <source>
        <dbReference type="Proteomes" id="UP000469558"/>
    </source>
</evidence>
<dbReference type="CDD" id="cd12148">
    <property type="entry name" value="fungal_TF_MHR"/>
    <property type="match status" value="1"/>
</dbReference>
<dbReference type="CDD" id="cd00067">
    <property type="entry name" value="GAL4"/>
    <property type="match status" value="1"/>
</dbReference>
<dbReference type="PANTHER" id="PTHR47431:SF4">
    <property type="entry name" value="ZN(II)2CYS6 TRANSCRIPTION FACTOR (EUROFUNG)"/>
    <property type="match status" value="1"/>
</dbReference>
<comment type="caution">
    <text evidence="5">The sequence shown here is derived from an EMBL/GenBank/DDBJ whole genome shotgun (WGS) entry which is preliminary data.</text>
</comment>
<dbReference type="GO" id="GO:0003677">
    <property type="term" value="F:DNA binding"/>
    <property type="evidence" value="ECO:0007669"/>
    <property type="project" value="InterPro"/>
</dbReference>
<gene>
    <name evidence="5" type="ORF">LSUE1_G007116</name>
</gene>
<dbReference type="GO" id="GO:0006351">
    <property type="term" value="P:DNA-templated transcription"/>
    <property type="evidence" value="ECO:0007669"/>
    <property type="project" value="InterPro"/>
</dbReference>
<dbReference type="GO" id="GO:0008270">
    <property type="term" value="F:zinc ion binding"/>
    <property type="evidence" value="ECO:0007669"/>
    <property type="project" value="InterPro"/>
</dbReference>
<evidence type="ECO:0000256" key="3">
    <source>
        <dbReference type="SAM" id="MobiDB-lite"/>
    </source>
</evidence>
<dbReference type="Proteomes" id="UP000469558">
    <property type="component" value="Unassembled WGS sequence"/>
</dbReference>
<evidence type="ECO:0000256" key="2">
    <source>
        <dbReference type="ARBA" id="ARBA00023242"/>
    </source>
</evidence>
<dbReference type="OrthoDB" id="2399539at2759"/>